<dbReference type="Proteomes" id="UP000199308">
    <property type="component" value="Unassembled WGS sequence"/>
</dbReference>
<proteinExistence type="predicted"/>
<name>A0A1I0ETQ9_THASX</name>
<evidence type="ECO:0000313" key="4">
    <source>
        <dbReference type="Proteomes" id="UP000199308"/>
    </source>
</evidence>
<dbReference type="Gene3D" id="2.40.50.100">
    <property type="match status" value="1"/>
</dbReference>
<sequence length="382" mass="42203">MDLLIILTYTALCVGIFKLFKIPLNKWSVPTAVLGGVVIITAIMLVMNYNHPYAKFGKDAFTTIPIVPQITGTVATVNVVPNQLVKQGDILFTLDSTEQRIALAKAKAALEEAKQGSLDDYAALQVATSKVKQAEAEVNSRRDEYERYARARELGGENSPVTEAEVENRLNRLLAGEASLASAIADEERIRINTETKFNGVDVNVAQLLAAVEKAELDLERTIIRAPVDGQPTIVALRPGYRATNLPLRPSMTFVPKEKRRFGAVFFQNSLGRMKKGLPAEVIFDAVPGHVFKGTLVDILPAMAEGEYQADGSLVSAQRLMTHGFAIGVIELEEDLDDYNLPLGVQGQAVVFNYDHDYVHVSMVRRILLRMMAWLKYVYPIK</sequence>
<dbReference type="Gene3D" id="2.40.30.170">
    <property type="match status" value="1"/>
</dbReference>
<accession>A0A1I0ETQ9</accession>
<feature type="coiled-coil region" evidence="1">
    <location>
        <begin position="94"/>
        <end position="151"/>
    </location>
</feature>
<dbReference type="OrthoDB" id="286173at2"/>
<dbReference type="RefSeq" id="WP_093329590.1">
    <property type="nucleotide sequence ID" value="NZ_AP027363.1"/>
</dbReference>
<keyword evidence="4" id="KW-1185">Reference proteome</keyword>
<feature type="transmembrane region" description="Helical" evidence="2">
    <location>
        <begin position="29"/>
        <end position="49"/>
    </location>
</feature>
<dbReference type="EMBL" id="FOHK01000008">
    <property type="protein sequence ID" value="SET47984.1"/>
    <property type="molecule type" value="Genomic_DNA"/>
</dbReference>
<dbReference type="AlphaFoldDB" id="A0A1I0ETQ9"/>
<gene>
    <name evidence="3" type="ORF">SAMN05660429_01910</name>
</gene>
<dbReference type="STRING" id="349064.SAMN05660429_01910"/>
<evidence type="ECO:0000256" key="2">
    <source>
        <dbReference type="SAM" id="Phobius"/>
    </source>
</evidence>
<protein>
    <submittedName>
        <fullName evidence="3">Multidrug resistance efflux pump</fullName>
    </submittedName>
</protein>
<dbReference type="Gene3D" id="1.10.287.470">
    <property type="entry name" value="Helix hairpin bin"/>
    <property type="match status" value="1"/>
</dbReference>
<evidence type="ECO:0000256" key="1">
    <source>
        <dbReference type="SAM" id="Coils"/>
    </source>
</evidence>
<dbReference type="PANTHER" id="PTHR30386">
    <property type="entry name" value="MEMBRANE FUSION SUBUNIT OF EMRAB-TOLC MULTIDRUG EFFLUX PUMP"/>
    <property type="match status" value="1"/>
</dbReference>
<keyword evidence="2" id="KW-1133">Transmembrane helix</keyword>
<dbReference type="InterPro" id="IPR050739">
    <property type="entry name" value="MFP"/>
</dbReference>
<evidence type="ECO:0000313" key="3">
    <source>
        <dbReference type="EMBL" id="SET47984.1"/>
    </source>
</evidence>
<keyword evidence="2" id="KW-0812">Transmembrane</keyword>
<organism evidence="3 4">
    <name type="scientific">Thalassotalea agarivorans</name>
    <name type="common">Thalassomonas agarivorans</name>
    <dbReference type="NCBI Taxonomy" id="349064"/>
    <lineage>
        <taxon>Bacteria</taxon>
        <taxon>Pseudomonadati</taxon>
        <taxon>Pseudomonadota</taxon>
        <taxon>Gammaproteobacteria</taxon>
        <taxon>Alteromonadales</taxon>
        <taxon>Colwelliaceae</taxon>
        <taxon>Thalassotalea</taxon>
    </lineage>
</organism>
<dbReference type="SUPFAM" id="SSF111369">
    <property type="entry name" value="HlyD-like secretion proteins"/>
    <property type="match status" value="1"/>
</dbReference>
<keyword evidence="2" id="KW-0472">Membrane</keyword>
<keyword evidence="1" id="KW-0175">Coiled coil</keyword>
<reference evidence="3 4" key="1">
    <citation type="submission" date="2016-10" db="EMBL/GenBank/DDBJ databases">
        <authorList>
            <person name="de Groot N.N."/>
        </authorList>
    </citation>
    <scope>NUCLEOTIDE SEQUENCE [LARGE SCALE GENOMIC DNA]</scope>
    <source>
        <strain evidence="3 4">DSM 19706</strain>
    </source>
</reference>
<dbReference type="PANTHER" id="PTHR30386:SF18">
    <property type="entry name" value="INNER MEMBRANE PROTEIN YIAV-RELATED"/>
    <property type="match status" value="1"/>
</dbReference>